<dbReference type="RefSeq" id="XP_019613365.1">
    <property type="nucleotide sequence ID" value="XM_019757814.1"/>
</dbReference>
<proteinExistence type="inferred from homology"/>
<dbReference type="EMBL" id="AFWA02000008">
    <property type="protein sequence ID" value="KTW32891.1"/>
    <property type="molecule type" value="Genomic_DNA"/>
</dbReference>
<dbReference type="OrthoDB" id="269124at2759"/>
<dbReference type="VEuPathDB" id="FungiDB:PNEG_04295"/>
<evidence type="ECO:0000256" key="1">
    <source>
        <dbReference type="ARBA" id="ARBA00009502"/>
    </source>
</evidence>
<comment type="similarity">
    <text evidence="1">Belongs to the eukaryotic ATPase epsilon family.</text>
</comment>
<dbReference type="Proteomes" id="UP000011958">
    <property type="component" value="Unassembled WGS sequence"/>
</dbReference>
<dbReference type="GO" id="GO:0045259">
    <property type="term" value="C:proton-transporting ATP synthase complex"/>
    <property type="evidence" value="ECO:0007669"/>
    <property type="project" value="InterPro"/>
</dbReference>
<dbReference type="GO" id="GO:0005743">
    <property type="term" value="C:mitochondrial inner membrane"/>
    <property type="evidence" value="ECO:0007669"/>
    <property type="project" value="InterPro"/>
</dbReference>
<dbReference type="STRING" id="1069680.A0A0W4ZX01"/>
<gene>
    <name evidence="2" type="ORF">PNEG_04295</name>
</gene>
<organism evidence="2 3">
    <name type="scientific">Pneumocystis murina (strain B123)</name>
    <name type="common">Mouse pneumocystis pneumonia agent</name>
    <name type="synonym">Pneumocystis carinii f. sp. muris</name>
    <dbReference type="NCBI Taxonomy" id="1069680"/>
    <lineage>
        <taxon>Eukaryota</taxon>
        <taxon>Fungi</taxon>
        <taxon>Dikarya</taxon>
        <taxon>Ascomycota</taxon>
        <taxon>Taphrinomycotina</taxon>
        <taxon>Pneumocystomycetes</taxon>
        <taxon>Pneumocystaceae</taxon>
        <taxon>Pneumocystis</taxon>
    </lineage>
</organism>
<dbReference type="CDD" id="cd12153">
    <property type="entry name" value="F1-ATPase_epsilon"/>
    <property type="match status" value="1"/>
</dbReference>
<dbReference type="GO" id="GO:0046933">
    <property type="term" value="F:proton-transporting ATP synthase activity, rotational mechanism"/>
    <property type="evidence" value="ECO:0007669"/>
    <property type="project" value="InterPro"/>
</dbReference>
<name>A0A0W4ZX01_PNEMU</name>
<keyword evidence="3" id="KW-1185">Reference proteome</keyword>
<protein>
    <submittedName>
        <fullName evidence="2">Uncharacterized protein</fullName>
    </submittedName>
</protein>
<accession>A0A0W4ZX01</accession>
<reference evidence="3" key="1">
    <citation type="journal article" date="2016" name="Nat. Commun.">
        <title>Genome analysis of three Pneumocystis species reveals adaptation mechanisms to life exclusively in mammalian hosts.</title>
        <authorList>
            <person name="Ma L."/>
            <person name="Chen Z."/>
            <person name="Huang D.W."/>
            <person name="Kutty G."/>
            <person name="Ishihara M."/>
            <person name="Wang H."/>
            <person name="Abouelleil A."/>
            <person name="Bishop L."/>
            <person name="Davey E."/>
            <person name="Deng R."/>
            <person name="Deng X."/>
            <person name="Fan L."/>
            <person name="Fantoni G."/>
            <person name="Fitzgerald M."/>
            <person name="Gogineni E."/>
            <person name="Goldberg J.M."/>
            <person name="Handley G."/>
            <person name="Hu X."/>
            <person name="Huber C."/>
            <person name="Jiao X."/>
            <person name="Jones K."/>
            <person name="Levin J.Z."/>
            <person name="Liu Y."/>
            <person name="Macdonald P."/>
            <person name="Melnikov A."/>
            <person name="Raley C."/>
            <person name="Sassi M."/>
            <person name="Sherman B.T."/>
            <person name="Song X."/>
            <person name="Sykes S."/>
            <person name="Tran B."/>
            <person name="Walsh L."/>
            <person name="Xia Y."/>
            <person name="Yang J."/>
            <person name="Young S."/>
            <person name="Zeng Q."/>
            <person name="Zheng X."/>
            <person name="Stephens R."/>
            <person name="Nusbaum C."/>
            <person name="Birren B.W."/>
            <person name="Azadi P."/>
            <person name="Lempicki R.A."/>
            <person name="Cuomo C.A."/>
            <person name="Kovacs J.A."/>
        </authorList>
    </citation>
    <scope>NUCLEOTIDE SEQUENCE [LARGE SCALE GENOMIC DNA]</scope>
    <source>
        <strain evidence="3">B123</strain>
    </source>
</reference>
<dbReference type="InterPro" id="IPR036742">
    <property type="entry name" value="ATP_synth_F1_esu_sf_mt"/>
</dbReference>
<dbReference type="AlphaFoldDB" id="A0A0W4ZX01"/>
<dbReference type="GeneID" id="30671581"/>
<sequence length="79" mass="9409">MFQKQIMEKEKKKSDKTYFWCLNGVLVVKNIFTYNRYSSICANIVRKCLNKNKRVEAEKREIISNWENGKQGKSETLTK</sequence>
<comment type="caution">
    <text evidence="2">The sequence shown here is derived from an EMBL/GenBank/DDBJ whole genome shotgun (WGS) entry which is preliminary data.</text>
</comment>
<evidence type="ECO:0000313" key="2">
    <source>
        <dbReference type="EMBL" id="KTW32891.1"/>
    </source>
</evidence>
<evidence type="ECO:0000313" key="3">
    <source>
        <dbReference type="Proteomes" id="UP000011958"/>
    </source>
</evidence>
<dbReference type="Gene3D" id="1.10.1620.20">
    <property type="entry name" value="ATP synthase, F1 complex, epsilon subunit superfamily, mitochondrial"/>
    <property type="match status" value="1"/>
</dbReference>
<dbReference type="SUPFAM" id="SSF48690">
    <property type="entry name" value="Epsilon subunit of mitochondrial F1F0-ATP synthase"/>
    <property type="match status" value="1"/>
</dbReference>
<dbReference type="Pfam" id="PF04627">
    <property type="entry name" value="ATP-synt_Eps"/>
    <property type="match status" value="1"/>
</dbReference>
<dbReference type="InterPro" id="IPR006721">
    <property type="entry name" value="ATP_synth_F1_esu_mt"/>
</dbReference>